<evidence type="ECO:0000313" key="5">
    <source>
        <dbReference type="EMBL" id="KAK7069087.1"/>
    </source>
</evidence>
<dbReference type="CDD" id="cd00200">
    <property type="entry name" value="WD40"/>
    <property type="match status" value="1"/>
</dbReference>
<dbReference type="InterPro" id="IPR053299">
    <property type="entry name" value="ASTRA_WD_repeat"/>
</dbReference>
<evidence type="ECO:0000256" key="3">
    <source>
        <dbReference type="PROSITE-ProRule" id="PRU00221"/>
    </source>
</evidence>
<dbReference type="PRINTS" id="PR00320">
    <property type="entry name" value="GPROTEINBRPT"/>
</dbReference>
<evidence type="ECO:0000256" key="2">
    <source>
        <dbReference type="ARBA" id="ARBA00022737"/>
    </source>
</evidence>
<feature type="repeat" description="WD" evidence="3">
    <location>
        <begin position="59"/>
        <end position="89"/>
    </location>
</feature>
<protein>
    <submittedName>
        <fullName evidence="5">WD repeat-containing protein 86</fullName>
    </submittedName>
</protein>
<dbReference type="InterPro" id="IPR036322">
    <property type="entry name" value="WD40_repeat_dom_sf"/>
</dbReference>
<proteinExistence type="predicted"/>
<keyword evidence="6" id="KW-1185">Reference proteome</keyword>
<feature type="repeat" description="WD" evidence="3">
    <location>
        <begin position="207"/>
        <end position="248"/>
    </location>
</feature>
<keyword evidence="1 3" id="KW-0853">WD repeat</keyword>
<feature type="repeat" description="WD" evidence="3">
    <location>
        <begin position="329"/>
        <end position="368"/>
    </location>
</feature>
<feature type="region of interest" description="Disordered" evidence="4">
    <location>
        <begin position="373"/>
        <end position="467"/>
    </location>
</feature>
<dbReference type="EMBL" id="JAXCGZ010017029">
    <property type="protein sequence ID" value="KAK7069087.1"/>
    <property type="molecule type" value="Genomic_DNA"/>
</dbReference>
<comment type="caution">
    <text evidence="5">The sequence shown here is derived from an EMBL/GenBank/DDBJ whole genome shotgun (WGS) entry which is preliminary data.</text>
</comment>
<dbReference type="PANTHER" id="PTHR44156">
    <property type="entry name" value="SUPERNUMERARY LIMBS, ISOFORM B-RELATED"/>
    <property type="match status" value="1"/>
</dbReference>
<organism evidence="5 6">
    <name type="scientific">Halocaridina rubra</name>
    <name type="common">Hawaiian red shrimp</name>
    <dbReference type="NCBI Taxonomy" id="373956"/>
    <lineage>
        <taxon>Eukaryota</taxon>
        <taxon>Metazoa</taxon>
        <taxon>Ecdysozoa</taxon>
        <taxon>Arthropoda</taxon>
        <taxon>Crustacea</taxon>
        <taxon>Multicrustacea</taxon>
        <taxon>Malacostraca</taxon>
        <taxon>Eumalacostraca</taxon>
        <taxon>Eucarida</taxon>
        <taxon>Decapoda</taxon>
        <taxon>Pleocyemata</taxon>
        <taxon>Caridea</taxon>
        <taxon>Atyoidea</taxon>
        <taxon>Atyidae</taxon>
        <taxon>Halocaridina</taxon>
    </lineage>
</organism>
<dbReference type="Pfam" id="PF00400">
    <property type="entry name" value="WD40"/>
    <property type="match status" value="7"/>
</dbReference>
<evidence type="ECO:0000256" key="1">
    <source>
        <dbReference type="ARBA" id="ARBA00022574"/>
    </source>
</evidence>
<dbReference type="InterPro" id="IPR020472">
    <property type="entry name" value="WD40_PAC1"/>
</dbReference>
<dbReference type="InterPro" id="IPR001680">
    <property type="entry name" value="WD40_rpt"/>
</dbReference>
<feature type="compositionally biased region" description="Basic and acidic residues" evidence="4">
    <location>
        <begin position="387"/>
        <end position="400"/>
    </location>
</feature>
<feature type="compositionally biased region" description="Acidic residues" evidence="4">
    <location>
        <begin position="373"/>
        <end position="382"/>
    </location>
</feature>
<evidence type="ECO:0000313" key="6">
    <source>
        <dbReference type="Proteomes" id="UP001381693"/>
    </source>
</evidence>
<accession>A0AAN8WN02</accession>
<dbReference type="SUPFAM" id="SSF50978">
    <property type="entry name" value="WD40 repeat-like"/>
    <property type="match status" value="2"/>
</dbReference>
<dbReference type="PROSITE" id="PS50294">
    <property type="entry name" value="WD_REPEATS_REGION"/>
    <property type="match status" value="4"/>
</dbReference>
<dbReference type="Proteomes" id="UP001381693">
    <property type="component" value="Unassembled WGS sequence"/>
</dbReference>
<sequence length="467" mass="51505">MGNGSSKKTLLRETLCDHEKPINCMAVSEDGSIVVTGSDDKTARLWTAGSQETECLGVLKGHTQYVTCIALTDEYVLTGSADCTIRKWDPTSCDCVAVYEGHEARIIRILCTGEYIFSASNDQTAKTWVFDVPEYDEEDSETVSCIKTFEGHSLGISAMIFIPGEGNDIVQDEDERYIDAGDILITGSTDSTARSWSFATGKTIKIFRGHKSAISCMSSDPEGTVLYTGSMDHSIRCWNIHKGECMKVLEGHAGPVLTLHVVNKLIYSGSSDNTAKCWVRNFDFCGNTYKGHLHTVTHVKYHEGYLFTASGDACARAFDAKSGTLKAVFRAHTSAVTCLCLLDNFLYTGSSDGTLRVWDASRSTLESEELQFELEEENDDEVQPNPELDKFEKKLERYEDDKDDVDLSSNHLKPPSTPGQERPSRLLAPSPTPSGRSRLSPSPSRLHLGRGPGNNNDVPYFPEELDL</sequence>
<reference evidence="5 6" key="1">
    <citation type="submission" date="2023-11" db="EMBL/GenBank/DDBJ databases">
        <title>Halocaridina rubra genome assembly.</title>
        <authorList>
            <person name="Smith C."/>
        </authorList>
    </citation>
    <scope>NUCLEOTIDE SEQUENCE [LARGE SCALE GENOMIC DNA]</scope>
    <source>
        <strain evidence="5">EP-1</strain>
        <tissue evidence="5">Whole</tissue>
    </source>
</reference>
<dbReference type="PROSITE" id="PS50082">
    <property type="entry name" value="WD_REPEATS_2"/>
    <property type="match status" value="4"/>
</dbReference>
<feature type="compositionally biased region" description="Low complexity" evidence="4">
    <location>
        <begin position="433"/>
        <end position="446"/>
    </location>
</feature>
<keyword evidence="2" id="KW-0677">Repeat</keyword>
<evidence type="ECO:0000256" key="4">
    <source>
        <dbReference type="SAM" id="MobiDB-lite"/>
    </source>
</evidence>
<dbReference type="InterPro" id="IPR015943">
    <property type="entry name" value="WD40/YVTN_repeat-like_dom_sf"/>
</dbReference>
<dbReference type="AlphaFoldDB" id="A0AAN8WN02"/>
<gene>
    <name evidence="5" type="primary">WDR86_2</name>
    <name evidence="5" type="ORF">SK128_001879</name>
</gene>
<name>A0AAN8WN02_HALRR</name>
<dbReference type="Gene3D" id="2.130.10.10">
    <property type="entry name" value="YVTN repeat-like/Quinoprotein amine dehydrogenase"/>
    <property type="match status" value="3"/>
</dbReference>
<feature type="repeat" description="WD" evidence="3">
    <location>
        <begin position="15"/>
        <end position="46"/>
    </location>
</feature>
<dbReference type="SMART" id="SM00320">
    <property type="entry name" value="WD40"/>
    <property type="match status" value="8"/>
</dbReference>